<gene>
    <name evidence="2" type="ORF">HYPSUDRAFT_62780</name>
</gene>
<feature type="compositionally biased region" description="Basic residues" evidence="1">
    <location>
        <begin position="141"/>
        <end position="157"/>
    </location>
</feature>
<reference evidence="3" key="1">
    <citation type="submission" date="2014-04" db="EMBL/GenBank/DDBJ databases">
        <title>Evolutionary Origins and Diversification of the Mycorrhizal Mutualists.</title>
        <authorList>
            <consortium name="DOE Joint Genome Institute"/>
            <consortium name="Mycorrhizal Genomics Consortium"/>
            <person name="Kohler A."/>
            <person name="Kuo A."/>
            <person name="Nagy L.G."/>
            <person name="Floudas D."/>
            <person name="Copeland A."/>
            <person name="Barry K.W."/>
            <person name="Cichocki N."/>
            <person name="Veneault-Fourrey C."/>
            <person name="LaButti K."/>
            <person name="Lindquist E.A."/>
            <person name="Lipzen A."/>
            <person name="Lundell T."/>
            <person name="Morin E."/>
            <person name="Murat C."/>
            <person name="Riley R."/>
            <person name="Ohm R."/>
            <person name="Sun H."/>
            <person name="Tunlid A."/>
            <person name="Henrissat B."/>
            <person name="Grigoriev I.V."/>
            <person name="Hibbett D.S."/>
            <person name="Martin F."/>
        </authorList>
    </citation>
    <scope>NUCLEOTIDE SEQUENCE [LARGE SCALE GENOMIC DNA]</scope>
    <source>
        <strain evidence="3">FD-334 SS-4</strain>
    </source>
</reference>
<dbReference type="STRING" id="945553.A0A0D2MUU0"/>
<feature type="region of interest" description="Disordered" evidence="1">
    <location>
        <begin position="329"/>
        <end position="355"/>
    </location>
</feature>
<feature type="compositionally biased region" description="Basic and acidic residues" evidence="1">
    <location>
        <begin position="338"/>
        <end position="349"/>
    </location>
</feature>
<proteinExistence type="predicted"/>
<protein>
    <submittedName>
        <fullName evidence="2">Uncharacterized protein</fullName>
    </submittedName>
</protein>
<sequence length="355" mass="38004">MGVSLDEARHWHRRAYGPQNEIAYLAPEELGHAAAYEAYRSWIYNKHLYEPLSGDIERQREALTGLAVAEATRVLQYSTHSMDQYARIAATEAAAHTANYIFYQSREHDYRSRSRFRSGIDDPYARDDELLYPGSAYGGHARSRSRHARSLSRHHSHSFSQPGGLVIPPYAGHGYPSSSMSALPQVGYPGVPGQLYGGGGGGYGASQVPVPMYGAPMSAGLSAGSAYGGMGISPTYNTGMVPGVAASYGGGGSAYGGGSNYGGSSYGGSAMGAMYPRTRSNSFTAYPAQSGPYNPQPTPYMGSAMSIGSTMSMPVGMPAQGGQTIIIKGRKHKHKRSHSSDRDFDDSRSHHSSRY</sequence>
<feature type="region of interest" description="Disordered" evidence="1">
    <location>
        <begin position="136"/>
        <end position="163"/>
    </location>
</feature>
<dbReference type="AlphaFoldDB" id="A0A0D2MUU0"/>
<evidence type="ECO:0000313" key="2">
    <source>
        <dbReference type="EMBL" id="KJA27738.1"/>
    </source>
</evidence>
<dbReference type="EMBL" id="KN817523">
    <property type="protein sequence ID" value="KJA27738.1"/>
    <property type="molecule type" value="Genomic_DNA"/>
</dbReference>
<dbReference type="Proteomes" id="UP000054270">
    <property type="component" value="Unassembled WGS sequence"/>
</dbReference>
<name>A0A0D2MUU0_HYPSF</name>
<evidence type="ECO:0000313" key="3">
    <source>
        <dbReference type="Proteomes" id="UP000054270"/>
    </source>
</evidence>
<dbReference type="OrthoDB" id="2802356at2759"/>
<accession>A0A0D2MUU0</accession>
<evidence type="ECO:0000256" key="1">
    <source>
        <dbReference type="SAM" id="MobiDB-lite"/>
    </source>
</evidence>
<keyword evidence="3" id="KW-1185">Reference proteome</keyword>
<organism evidence="2 3">
    <name type="scientific">Hypholoma sublateritium (strain FD-334 SS-4)</name>
    <dbReference type="NCBI Taxonomy" id="945553"/>
    <lineage>
        <taxon>Eukaryota</taxon>
        <taxon>Fungi</taxon>
        <taxon>Dikarya</taxon>
        <taxon>Basidiomycota</taxon>
        <taxon>Agaricomycotina</taxon>
        <taxon>Agaricomycetes</taxon>
        <taxon>Agaricomycetidae</taxon>
        <taxon>Agaricales</taxon>
        <taxon>Agaricineae</taxon>
        <taxon>Strophariaceae</taxon>
        <taxon>Hypholoma</taxon>
    </lineage>
</organism>